<dbReference type="AlphaFoldDB" id="A0A086A4N8"/>
<evidence type="ECO:0008006" key="4">
    <source>
        <dbReference type="Google" id="ProtNLM"/>
    </source>
</evidence>
<evidence type="ECO:0000256" key="1">
    <source>
        <dbReference type="SAM" id="Phobius"/>
    </source>
</evidence>
<feature type="transmembrane region" description="Helical" evidence="1">
    <location>
        <begin position="139"/>
        <end position="157"/>
    </location>
</feature>
<feature type="transmembrane region" description="Helical" evidence="1">
    <location>
        <begin position="29"/>
        <end position="47"/>
    </location>
</feature>
<reference evidence="2 3" key="1">
    <citation type="submission" date="2014-07" db="EMBL/GenBank/DDBJ databases">
        <title>Genome of Chryseobacterium soli DSM 19298.</title>
        <authorList>
            <person name="Stropko S.J."/>
            <person name="Pipes S.E."/>
            <person name="Newman J."/>
        </authorList>
    </citation>
    <scope>NUCLEOTIDE SEQUENCE [LARGE SCALE GENOMIC DNA]</scope>
    <source>
        <strain evidence="2 3">DSM 19298</strain>
    </source>
</reference>
<sequence>MSILDLLYFIILGVNLMVSIVVKAQWKHFYYIYFLMTMGVEIVTLYFHGLQRLYNFLDIFSMVFFYFLFRESLVYKRIVKGITMSMVIFSIYLMAVSKTSYSIYTGIVFCLYSIFLSLNWFHSMIASTESETLRITDRGLFWISSSLLMWSVFYLFRMTPMYWFNNRDTEFLYTLKYIFQIATIISYGLFLKGLTRKQL</sequence>
<dbReference type="OrthoDB" id="1275044at2"/>
<organism evidence="2 3">
    <name type="scientific">Chryseobacterium soli</name>
    <dbReference type="NCBI Taxonomy" id="445961"/>
    <lineage>
        <taxon>Bacteria</taxon>
        <taxon>Pseudomonadati</taxon>
        <taxon>Bacteroidota</taxon>
        <taxon>Flavobacteriia</taxon>
        <taxon>Flavobacteriales</taxon>
        <taxon>Weeksellaceae</taxon>
        <taxon>Chryseobacterium group</taxon>
        <taxon>Chryseobacterium</taxon>
    </lineage>
</organism>
<keyword evidence="1" id="KW-1133">Transmembrane helix</keyword>
<dbReference type="eggNOG" id="ENOG502ZY4S">
    <property type="taxonomic scope" value="Bacteria"/>
</dbReference>
<keyword evidence="1" id="KW-0812">Transmembrane</keyword>
<dbReference type="RefSeq" id="WP_034712964.1">
    <property type="nucleotide sequence ID" value="NZ_JPRH01000006.1"/>
</dbReference>
<keyword evidence="1" id="KW-0472">Membrane</keyword>
<feature type="transmembrane region" description="Helical" evidence="1">
    <location>
        <begin position="78"/>
        <end position="95"/>
    </location>
</feature>
<proteinExistence type="predicted"/>
<gene>
    <name evidence="2" type="ORF">IW15_15710</name>
</gene>
<feature type="transmembrane region" description="Helical" evidence="1">
    <location>
        <begin position="177"/>
        <end position="195"/>
    </location>
</feature>
<name>A0A086A4N8_9FLAO</name>
<evidence type="ECO:0000313" key="3">
    <source>
        <dbReference type="Proteomes" id="UP000028705"/>
    </source>
</evidence>
<accession>A0A086A4N8</accession>
<feature type="transmembrane region" description="Helical" evidence="1">
    <location>
        <begin position="6"/>
        <end position="22"/>
    </location>
</feature>
<protein>
    <recommendedName>
        <fullName evidence="4">Nicotinamide mononucleotide transporter</fullName>
    </recommendedName>
</protein>
<feature type="transmembrane region" description="Helical" evidence="1">
    <location>
        <begin position="101"/>
        <end position="118"/>
    </location>
</feature>
<dbReference type="EMBL" id="JPRH01000006">
    <property type="protein sequence ID" value="KFF11652.1"/>
    <property type="molecule type" value="Genomic_DNA"/>
</dbReference>
<dbReference type="Proteomes" id="UP000028705">
    <property type="component" value="Unassembled WGS sequence"/>
</dbReference>
<keyword evidence="3" id="KW-1185">Reference proteome</keyword>
<dbReference type="STRING" id="445961.IW15_15710"/>
<evidence type="ECO:0000313" key="2">
    <source>
        <dbReference type="EMBL" id="KFF11652.1"/>
    </source>
</evidence>
<comment type="caution">
    <text evidence="2">The sequence shown here is derived from an EMBL/GenBank/DDBJ whole genome shotgun (WGS) entry which is preliminary data.</text>
</comment>